<accession>A0AA36HMB1</accession>
<feature type="region of interest" description="Disordered" evidence="1">
    <location>
        <begin position="1"/>
        <end position="22"/>
    </location>
</feature>
<protein>
    <submittedName>
        <fullName evidence="2">Uncharacterized protein</fullName>
    </submittedName>
</protein>
<proteinExistence type="predicted"/>
<evidence type="ECO:0000256" key="1">
    <source>
        <dbReference type="SAM" id="MobiDB-lite"/>
    </source>
</evidence>
<dbReference type="Proteomes" id="UP001178507">
    <property type="component" value="Unassembled WGS sequence"/>
</dbReference>
<evidence type="ECO:0000313" key="2">
    <source>
        <dbReference type="EMBL" id="CAJ1371771.1"/>
    </source>
</evidence>
<reference evidence="2" key="1">
    <citation type="submission" date="2023-08" db="EMBL/GenBank/DDBJ databases">
        <authorList>
            <person name="Chen Y."/>
            <person name="Shah S."/>
            <person name="Dougan E. K."/>
            <person name="Thang M."/>
            <person name="Chan C."/>
        </authorList>
    </citation>
    <scope>NUCLEOTIDE SEQUENCE</scope>
</reference>
<comment type="caution">
    <text evidence="2">The sequence shown here is derived from an EMBL/GenBank/DDBJ whole genome shotgun (WGS) entry which is preliminary data.</text>
</comment>
<gene>
    <name evidence="2" type="ORF">EVOR1521_LOCUS2011</name>
</gene>
<name>A0AA36HMB1_9DINO</name>
<dbReference type="AlphaFoldDB" id="A0AA36HMB1"/>
<keyword evidence="3" id="KW-1185">Reference proteome</keyword>
<dbReference type="EMBL" id="CAUJNA010000096">
    <property type="protein sequence ID" value="CAJ1371771.1"/>
    <property type="molecule type" value="Genomic_DNA"/>
</dbReference>
<organism evidence="2 3">
    <name type="scientific">Effrenium voratum</name>
    <dbReference type="NCBI Taxonomy" id="2562239"/>
    <lineage>
        <taxon>Eukaryota</taxon>
        <taxon>Sar</taxon>
        <taxon>Alveolata</taxon>
        <taxon>Dinophyceae</taxon>
        <taxon>Suessiales</taxon>
        <taxon>Symbiodiniaceae</taxon>
        <taxon>Effrenium</taxon>
    </lineage>
</organism>
<sequence length="109" mass="12462">MSRSRSRSAGREMDEVSGESKASGDFWRLQLEAVYARRNPAKLGKIPELLQKYAGQEAVLYAKVCRTYDLNPQKFHTEPDAWLEYDLPDRGTYIRAADSTAEEQFEVLS</sequence>
<evidence type="ECO:0000313" key="3">
    <source>
        <dbReference type="Proteomes" id="UP001178507"/>
    </source>
</evidence>